<feature type="domain" description="Leucine-binding protein" evidence="4">
    <location>
        <begin position="35"/>
        <end position="379"/>
    </location>
</feature>
<keyword evidence="3" id="KW-0029">Amino-acid transport</keyword>
<organism evidence="5 6">
    <name type="scientific">Neorhizobium phenanthreniclasticum</name>
    <dbReference type="NCBI Taxonomy" id="3157917"/>
    <lineage>
        <taxon>Bacteria</taxon>
        <taxon>Pseudomonadati</taxon>
        <taxon>Pseudomonadota</taxon>
        <taxon>Alphaproteobacteria</taxon>
        <taxon>Hyphomicrobiales</taxon>
        <taxon>Rhizobiaceae</taxon>
        <taxon>Rhizobium/Agrobacterium group</taxon>
        <taxon>Neorhizobium</taxon>
    </lineage>
</organism>
<protein>
    <submittedName>
        <fullName evidence="5">ABC transporter substrate-binding protein</fullName>
    </submittedName>
</protein>
<name>A0ABV0MD17_9HYPH</name>
<dbReference type="SUPFAM" id="SSF53822">
    <property type="entry name" value="Periplasmic binding protein-like I"/>
    <property type="match status" value="1"/>
</dbReference>
<dbReference type="Gene3D" id="3.40.50.2300">
    <property type="match status" value="2"/>
</dbReference>
<dbReference type="PROSITE" id="PS51318">
    <property type="entry name" value="TAT"/>
    <property type="match status" value="1"/>
</dbReference>
<comment type="caution">
    <text evidence="5">The sequence shown here is derived from an EMBL/GenBank/DDBJ whole genome shotgun (WGS) entry which is preliminary data.</text>
</comment>
<keyword evidence="6" id="KW-1185">Reference proteome</keyword>
<comment type="similarity">
    <text evidence="1">Belongs to the leucine-binding protein family.</text>
</comment>
<dbReference type="InterPro" id="IPR051010">
    <property type="entry name" value="BCAA_transport"/>
</dbReference>
<evidence type="ECO:0000259" key="4">
    <source>
        <dbReference type="Pfam" id="PF13458"/>
    </source>
</evidence>
<dbReference type="Proteomes" id="UP001496627">
    <property type="component" value="Unassembled WGS sequence"/>
</dbReference>
<evidence type="ECO:0000256" key="1">
    <source>
        <dbReference type="ARBA" id="ARBA00010062"/>
    </source>
</evidence>
<evidence type="ECO:0000256" key="3">
    <source>
        <dbReference type="ARBA" id="ARBA00022970"/>
    </source>
</evidence>
<evidence type="ECO:0000256" key="2">
    <source>
        <dbReference type="ARBA" id="ARBA00022729"/>
    </source>
</evidence>
<dbReference type="PANTHER" id="PTHR30483">
    <property type="entry name" value="LEUCINE-SPECIFIC-BINDING PROTEIN"/>
    <property type="match status" value="1"/>
</dbReference>
<keyword evidence="2" id="KW-0732">Signal</keyword>
<dbReference type="InterPro" id="IPR028082">
    <property type="entry name" value="Peripla_BP_I"/>
</dbReference>
<reference evidence="5 6" key="1">
    <citation type="submission" date="2024-05" db="EMBL/GenBank/DDBJ databases">
        <title>Neorhizobium sp. Rsf11, a plant growth promoting and heavy metal resistant PAH-degrader.</title>
        <authorList>
            <person name="Golubev S.N."/>
            <person name="Muratova A.Y."/>
            <person name="Markelova M.I."/>
        </authorList>
    </citation>
    <scope>NUCLEOTIDE SEQUENCE [LARGE SCALE GENOMIC DNA]</scope>
    <source>
        <strain evidence="5 6">Rsf11</strain>
    </source>
</reference>
<dbReference type="CDD" id="cd06327">
    <property type="entry name" value="PBP1_SBP-like"/>
    <property type="match status" value="1"/>
</dbReference>
<dbReference type="InterPro" id="IPR028081">
    <property type="entry name" value="Leu-bd"/>
</dbReference>
<dbReference type="InterPro" id="IPR006311">
    <property type="entry name" value="TAT_signal"/>
</dbReference>
<gene>
    <name evidence="5" type="ORF">ABK249_33325</name>
</gene>
<dbReference type="PANTHER" id="PTHR30483:SF6">
    <property type="entry name" value="PERIPLASMIC BINDING PROTEIN OF ABC TRANSPORTER FOR NATURAL AMINO ACIDS"/>
    <property type="match status" value="1"/>
</dbReference>
<accession>A0ABV0MD17</accession>
<keyword evidence="3" id="KW-0813">Transport</keyword>
<evidence type="ECO:0000313" key="5">
    <source>
        <dbReference type="EMBL" id="MEQ1409786.1"/>
    </source>
</evidence>
<proteinExistence type="inferred from homology"/>
<sequence length="414" mass="44264">MKVQITRRALLGGTTAATVTGMMPLRRPRAQADDTIRIGVITDMSGIYQDVSGPVSVACVNQAVAEFTAANPGFKVEVLVADHQNKPDIGLTIIREWFDRNGVDVLSNVGNSAIALGARDQLEAKDKAAIITTAGSSDITGKYCSAHVVHWSWDSWCLAHSTATATVRTGGNKWFFITADYAFGHAAENDATNFIKAAGGEIVGSVRYPYGSTSDFSSFLLQAQGSGANVIGFANSGNDLINCLKQAQEFGIADSGIRMAALVGYITDVLGMGLPVAQGLSMTETFYWDLNDRTRAFMNRAKPQLPEGVFPNMSQAGDYAGILHYLKAVKELGVAQAKKSGKAVIDMMKNMPTDDDAFGQGSIRADGRKIHPAYLFTVKSPDESTSRGDVFKLQATIAADEAFRPLSEGNCPLI</sequence>
<evidence type="ECO:0000313" key="6">
    <source>
        <dbReference type="Proteomes" id="UP001496627"/>
    </source>
</evidence>
<dbReference type="EMBL" id="JBEAAL010000059">
    <property type="protein sequence ID" value="MEQ1409786.1"/>
    <property type="molecule type" value="Genomic_DNA"/>
</dbReference>
<dbReference type="Pfam" id="PF13458">
    <property type="entry name" value="Peripla_BP_6"/>
    <property type="match status" value="1"/>
</dbReference>